<evidence type="ECO:0000256" key="12">
    <source>
        <dbReference type="SAM" id="MobiDB-lite"/>
    </source>
</evidence>
<dbReference type="Pfam" id="PF12998">
    <property type="entry name" value="ING"/>
    <property type="match status" value="1"/>
</dbReference>
<evidence type="ECO:0000313" key="17">
    <source>
        <dbReference type="Proteomes" id="UP000663828"/>
    </source>
</evidence>
<comment type="caution">
    <text evidence="15">The sequence shown here is derived from an EMBL/GenBank/DDBJ whole genome shotgun (WGS) entry which is preliminary data.</text>
</comment>
<keyword evidence="5 10" id="KW-0863">Zinc-finger</keyword>
<dbReference type="InterPro" id="IPR019787">
    <property type="entry name" value="Znf_PHD-finger"/>
</dbReference>
<dbReference type="Pfam" id="PF10367">
    <property type="entry name" value="zf-Vps39_C"/>
    <property type="match status" value="1"/>
</dbReference>
<evidence type="ECO:0000259" key="14">
    <source>
        <dbReference type="PROSITE" id="PS50219"/>
    </source>
</evidence>
<evidence type="ECO:0000256" key="1">
    <source>
        <dbReference type="ARBA" id="ARBA00004123"/>
    </source>
</evidence>
<evidence type="ECO:0000256" key="5">
    <source>
        <dbReference type="ARBA" id="ARBA00022771"/>
    </source>
</evidence>
<dbReference type="GO" id="GO:0008270">
    <property type="term" value="F:zinc ion binding"/>
    <property type="evidence" value="ECO:0007669"/>
    <property type="project" value="UniProtKB-KW"/>
</dbReference>
<dbReference type="InterPro" id="IPR024610">
    <property type="entry name" value="ING_N_histone-binding"/>
</dbReference>
<comment type="domain">
    <text evidence="11">The PHD-type zinc finger mediates the binding to H3K4me3.</text>
</comment>
<keyword evidence="11" id="KW-0156">Chromatin regulator</keyword>
<dbReference type="PROSITE" id="PS01359">
    <property type="entry name" value="ZF_PHD_1"/>
    <property type="match status" value="1"/>
</dbReference>
<dbReference type="PROSITE" id="PS50219">
    <property type="entry name" value="CNH"/>
    <property type="match status" value="1"/>
</dbReference>
<evidence type="ECO:0000313" key="15">
    <source>
        <dbReference type="EMBL" id="CAF0771236.1"/>
    </source>
</evidence>
<dbReference type="GO" id="GO:0012505">
    <property type="term" value="C:endomembrane system"/>
    <property type="evidence" value="ECO:0007669"/>
    <property type="project" value="UniProtKB-SubCell"/>
</dbReference>
<evidence type="ECO:0000256" key="8">
    <source>
        <dbReference type="ARBA" id="ARBA00023242"/>
    </source>
</evidence>
<dbReference type="EMBL" id="CAJNOR010000045">
    <property type="protein sequence ID" value="CAF0771236.1"/>
    <property type="molecule type" value="Genomic_DNA"/>
</dbReference>
<dbReference type="InterPro" id="IPR011011">
    <property type="entry name" value="Znf_FYVE_PHD"/>
</dbReference>
<dbReference type="GO" id="GO:0006914">
    <property type="term" value="P:autophagy"/>
    <property type="evidence" value="ECO:0007669"/>
    <property type="project" value="TreeGrafter"/>
</dbReference>
<organism evidence="15 17">
    <name type="scientific">Adineta ricciae</name>
    <name type="common">Rotifer</name>
    <dbReference type="NCBI Taxonomy" id="249248"/>
    <lineage>
        <taxon>Eukaryota</taxon>
        <taxon>Metazoa</taxon>
        <taxon>Spiralia</taxon>
        <taxon>Gnathifera</taxon>
        <taxon>Rotifera</taxon>
        <taxon>Eurotatoria</taxon>
        <taxon>Bdelloidea</taxon>
        <taxon>Adinetida</taxon>
        <taxon>Adinetidae</taxon>
        <taxon>Adineta</taxon>
    </lineage>
</organism>
<evidence type="ECO:0000313" key="16">
    <source>
        <dbReference type="EMBL" id="CAF0783812.1"/>
    </source>
</evidence>
<evidence type="ECO:0000256" key="2">
    <source>
        <dbReference type="ARBA" id="ARBA00004184"/>
    </source>
</evidence>
<dbReference type="Gene3D" id="6.10.140.1740">
    <property type="match status" value="1"/>
</dbReference>
<dbReference type="InterPro" id="IPR001965">
    <property type="entry name" value="Znf_PHD"/>
</dbReference>
<dbReference type="FunFam" id="3.30.40.10:FF:000021">
    <property type="entry name" value="Inhibitor of growth 2b"/>
    <property type="match status" value="1"/>
</dbReference>
<evidence type="ECO:0000256" key="10">
    <source>
        <dbReference type="PROSITE-ProRule" id="PRU00146"/>
    </source>
</evidence>
<comment type="subcellular location">
    <subcellularLocation>
        <location evidence="2">Endomembrane system</location>
        <topology evidence="2">Peripheral membrane protein</topology>
    </subcellularLocation>
    <subcellularLocation>
        <location evidence="1 11">Nucleus</location>
    </subcellularLocation>
</comment>
<keyword evidence="17" id="KW-1185">Reference proteome</keyword>
<feature type="region of interest" description="Disordered" evidence="12">
    <location>
        <begin position="1156"/>
        <end position="1206"/>
    </location>
</feature>
<dbReference type="Proteomes" id="UP000663852">
    <property type="component" value="Unassembled WGS sequence"/>
</dbReference>
<dbReference type="InterPro" id="IPR032914">
    <property type="entry name" value="Vam6/VPS39/TRAP1"/>
</dbReference>
<dbReference type="GO" id="GO:0006325">
    <property type="term" value="P:chromatin organization"/>
    <property type="evidence" value="ECO:0007669"/>
    <property type="project" value="UniProtKB-KW"/>
</dbReference>
<sequence length="1276" mass="146379">MSSPAKTFRSPTLSNTPTSSATSAADVQDDFQAFQKRPVIRDFRLTAELFASNGDIILICGRGNQEKQGMLLVSYEIASTTASVTPSVRLLKVIRLTKRVITQLETVPILKIALLLGDGVVSVLDIDSLGEIAAVSTNNITLFSTWYDVESHSSSDGATSTPSELRICVATKRRSVVFHRWIRSQRRVEENKDARGSFELLDYPRALALSRDRICTAYRRSYVIMSLTTGTIVNEVPFTMSQDPIINCLQDRTQWCIQVDSNTVFLNSDFEPLYNTGVTWKEVPSAVVQAKPYVLALTSQSIDVCTFNGTESVPVQQISHKNTTTAGKCRLWMDARTERIYAATPTDVVLLEPIPVRIQLQNYTGMYRYDLALILIRAVLGISVSSSMDDQSRTIDGHAKGNLETSDMPKVTTFNSSINEQVANKSSADSSTYGQSSANQSSRPNQSLTETDLWCEYYRVGTMYAFQLFNKQQFDRSFAEFKEFLTDPAEIISLFVTLSAHTWLTNSYNELNTFVKQHQHFSEPVDFVGQRLASAVQELQNYLTESRRMFQTIFRRSPDAWLEVQSLVKNRLILKPVRDLLIIVETALLKVYLTTNNNTLANALLRNQENCCLPSEVEKELKKHHRRNELVSFYEKQNRHNEALELITNTESLASNENILNYLSKLDNQQLPLIFKYIEPMIKSAVANPNDQTLFHDILQLFVGESVSTSSSTIDPSQLAAIKFDPIQVYDFLKDIDEDFAIRYLERICLKPELGENRQTIHNRLVYAYCNRIKQITEKLQPLIKANRQETYTDNDVYATQVASDDLEKYSTASPIKKKQMEYENKLKEFLSNQNCQCDFVTLQAYFLNEQKTSSNDRLFSLHYAIVLGKLNQHELALETFVKNGFYTDAEAYCETMYANYDKELARHLYRQLIEHYLKKSNDGSLNDTSLKTILRIVNNASERLDPVQTLEILPGQLKLNSMKDFIEHSLQTCSKNKRSSQLERHLLFSRLLRTQSKRITSENHSFVIDSDSECARTECTQPLTAMQAIVRFPNDKIVHYHCQAKYEKELEMDFDEFIESLESLPIDLSRNLRLLRELDDKSISLKSECSTIATKYQQTKSQDDRYNLIQTLNELQSRRLLHADEKITLANQAYEMVEKHIRRLDDVLEELANQPVVVPANNRKKKRTNSTTDDMNSNKKRRKTDKPLNQVQNKTSIKKKEQHQEMSKVEPVGLDLFPIDPYEPRYCICNQVSFGRMIACDNPQCQIEWFHFACVKLEEEPKGKWFCEKCRPKTI</sequence>
<reference evidence="15" key="1">
    <citation type="submission" date="2021-02" db="EMBL/GenBank/DDBJ databases">
        <authorList>
            <person name="Nowell W R."/>
        </authorList>
    </citation>
    <scope>NUCLEOTIDE SEQUENCE</scope>
</reference>
<keyword evidence="6 11" id="KW-0862">Zinc</keyword>
<dbReference type="EMBL" id="CAJNOJ010000010">
    <property type="protein sequence ID" value="CAF0783812.1"/>
    <property type="molecule type" value="Genomic_DNA"/>
</dbReference>
<dbReference type="PANTHER" id="PTHR12894:SF49">
    <property type="entry name" value="VAM6_VPS39-LIKE PROTEIN"/>
    <property type="match status" value="1"/>
</dbReference>
<dbReference type="CDD" id="cd15505">
    <property type="entry name" value="PHD_ING"/>
    <property type="match status" value="1"/>
</dbReference>
<evidence type="ECO:0000256" key="3">
    <source>
        <dbReference type="ARBA" id="ARBA00010210"/>
    </source>
</evidence>
<dbReference type="OrthoDB" id="5325112at2759"/>
<comment type="similarity">
    <text evidence="9">Belongs to the VAM6/VPS39 family.</text>
</comment>
<dbReference type="AlphaFoldDB" id="A0A813QSV2"/>
<feature type="domain" description="CNH" evidence="14">
    <location>
        <begin position="55"/>
        <end position="333"/>
    </location>
</feature>
<dbReference type="Proteomes" id="UP000663828">
    <property type="component" value="Unassembled WGS sequence"/>
</dbReference>
<evidence type="ECO:0000256" key="6">
    <source>
        <dbReference type="ARBA" id="ARBA00022833"/>
    </source>
</evidence>
<dbReference type="Pfam" id="PF00780">
    <property type="entry name" value="CNH"/>
    <property type="match status" value="1"/>
</dbReference>
<dbReference type="InterPro" id="IPR013083">
    <property type="entry name" value="Znf_RING/FYVE/PHD"/>
</dbReference>
<protein>
    <recommendedName>
        <fullName evidence="11">Inhibitor of growth protein</fullName>
    </recommendedName>
</protein>
<dbReference type="SMART" id="SM01408">
    <property type="entry name" value="ING"/>
    <property type="match status" value="1"/>
</dbReference>
<keyword evidence="4 11" id="KW-0479">Metal-binding</keyword>
<comment type="function">
    <text evidence="11">Component of an histone acetyltransferase complex.</text>
</comment>
<dbReference type="InterPro" id="IPR019452">
    <property type="entry name" value="VPS39/TGF_beta_rcpt-assoc_1"/>
</dbReference>
<feature type="region of interest" description="Disordered" evidence="12">
    <location>
        <begin position="425"/>
        <end position="445"/>
    </location>
</feature>
<dbReference type="InterPro" id="IPR019786">
    <property type="entry name" value="Zinc_finger_PHD-type_CS"/>
</dbReference>
<dbReference type="InterPro" id="IPR001180">
    <property type="entry name" value="CNH_dom"/>
</dbReference>
<comment type="subunit">
    <text evidence="11">Component of an histone acetyltransferase complex. Interacts with H3K4me3 and to a lesser extent with H3K4me2.</text>
</comment>
<name>A0A813QSV2_ADIRI</name>
<evidence type="ECO:0000256" key="7">
    <source>
        <dbReference type="ARBA" id="ARBA00023136"/>
    </source>
</evidence>
<dbReference type="SUPFAM" id="SSF57903">
    <property type="entry name" value="FYVE/PHD zinc finger"/>
    <property type="match status" value="1"/>
</dbReference>
<dbReference type="GO" id="GO:0005634">
    <property type="term" value="C:nucleus"/>
    <property type="evidence" value="ECO:0007669"/>
    <property type="project" value="UniProtKB-SubCell"/>
</dbReference>
<dbReference type="Pfam" id="PF10366">
    <property type="entry name" value="Vps39_1"/>
    <property type="match status" value="1"/>
</dbReference>
<keyword evidence="7" id="KW-0472">Membrane</keyword>
<dbReference type="PROSITE" id="PS50016">
    <property type="entry name" value="ZF_PHD_2"/>
    <property type="match status" value="1"/>
</dbReference>
<dbReference type="GO" id="GO:0005737">
    <property type="term" value="C:cytoplasm"/>
    <property type="evidence" value="ECO:0007669"/>
    <property type="project" value="TreeGrafter"/>
</dbReference>
<accession>A0A813QSV2</accession>
<dbReference type="CDD" id="cd16859">
    <property type="entry name" value="ING_ING4_5"/>
    <property type="match status" value="1"/>
</dbReference>
<evidence type="ECO:0000256" key="11">
    <source>
        <dbReference type="RuleBase" id="RU361213"/>
    </source>
</evidence>
<comment type="similarity">
    <text evidence="3 11">Belongs to the ING family.</text>
</comment>
<dbReference type="PANTHER" id="PTHR12894">
    <property type="entry name" value="CNH DOMAIN CONTAINING"/>
    <property type="match status" value="1"/>
</dbReference>
<keyword evidence="8 11" id="KW-0539">Nucleus</keyword>
<dbReference type="Gene3D" id="3.30.40.10">
    <property type="entry name" value="Zinc/RING finger domain, C3HC4 (zinc finger)"/>
    <property type="match status" value="1"/>
</dbReference>
<evidence type="ECO:0000259" key="13">
    <source>
        <dbReference type="PROSITE" id="PS50016"/>
    </source>
</evidence>
<proteinExistence type="inferred from homology"/>
<feature type="domain" description="PHD-type" evidence="13">
    <location>
        <begin position="1225"/>
        <end position="1274"/>
    </location>
</feature>
<feature type="region of interest" description="Disordered" evidence="12">
    <location>
        <begin position="1"/>
        <end position="24"/>
    </location>
</feature>
<evidence type="ECO:0000256" key="9">
    <source>
        <dbReference type="ARBA" id="ARBA00038201"/>
    </source>
</evidence>
<evidence type="ECO:0000256" key="4">
    <source>
        <dbReference type="ARBA" id="ARBA00022723"/>
    </source>
</evidence>
<feature type="compositionally biased region" description="Low complexity" evidence="12">
    <location>
        <begin position="10"/>
        <end position="24"/>
    </location>
</feature>
<dbReference type="InterPro" id="IPR019453">
    <property type="entry name" value="VPS39/TGFA1_Znf"/>
</dbReference>
<dbReference type="GO" id="GO:0034058">
    <property type="term" value="P:endosomal vesicle fusion"/>
    <property type="evidence" value="ECO:0007669"/>
    <property type="project" value="TreeGrafter"/>
</dbReference>
<gene>
    <name evidence="16" type="ORF">EDS130_LOCUS3980</name>
    <name evidence="15" type="ORF">XAT740_LOCUS1463</name>
</gene>
<dbReference type="GO" id="GO:0016020">
    <property type="term" value="C:membrane"/>
    <property type="evidence" value="ECO:0007669"/>
    <property type="project" value="TreeGrafter"/>
</dbReference>
<dbReference type="SMART" id="SM00249">
    <property type="entry name" value="PHD"/>
    <property type="match status" value="1"/>
</dbReference>